<evidence type="ECO:0000313" key="1">
    <source>
        <dbReference type="EMBL" id="KAF9077889.1"/>
    </source>
</evidence>
<gene>
    <name evidence="1" type="ORF">BDP27DRAFT_1310360</name>
</gene>
<reference evidence="1" key="1">
    <citation type="submission" date="2020-11" db="EMBL/GenBank/DDBJ databases">
        <authorList>
            <consortium name="DOE Joint Genome Institute"/>
            <person name="Ahrendt S."/>
            <person name="Riley R."/>
            <person name="Andreopoulos W."/>
            <person name="Labutti K."/>
            <person name="Pangilinan J."/>
            <person name="Ruiz-Duenas F.J."/>
            <person name="Barrasa J.M."/>
            <person name="Sanchez-Garcia M."/>
            <person name="Camarero S."/>
            <person name="Miyauchi S."/>
            <person name="Serrano A."/>
            <person name="Linde D."/>
            <person name="Babiker R."/>
            <person name="Drula E."/>
            <person name="Ayuso-Fernandez I."/>
            <person name="Pacheco R."/>
            <person name="Padilla G."/>
            <person name="Ferreira P."/>
            <person name="Barriuso J."/>
            <person name="Kellner H."/>
            <person name="Castanera R."/>
            <person name="Alfaro M."/>
            <person name="Ramirez L."/>
            <person name="Pisabarro A.G."/>
            <person name="Kuo A."/>
            <person name="Tritt A."/>
            <person name="Lipzen A."/>
            <person name="He G."/>
            <person name="Yan M."/>
            <person name="Ng V."/>
            <person name="Cullen D."/>
            <person name="Martin F."/>
            <person name="Rosso M.-N."/>
            <person name="Henrissat B."/>
            <person name="Hibbett D."/>
            <person name="Martinez A.T."/>
            <person name="Grigoriev I.V."/>
        </authorList>
    </citation>
    <scope>NUCLEOTIDE SEQUENCE</scope>
    <source>
        <strain evidence="1">AH 40177</strain>
    </source>
</reference>
<dbReference type="Proteomes" id="UP000772434">
    <property type="component" value="Unassembled WGS sequence"/>
</dbReference>
<name>A0A9P5QA24_9AGAR</name>
<dbReference type="AlphaFoldDB" id="A0A9P5QA24"/>
<accession>A0A9P5QA24</accession>
<dbReference type="EMBL" id="JADNRY010000002">
    <property type="protein sequence ID" value="KAF9077889.1"/>
    <property type="molecule type" value="Genomic_DNA"/>
</dbReference>
<organism evidence="1 2">
    <name type="scientific">Rhodocollybia butyracea</name>
    <dbReference type="NCBI Taxonomy" id="206335"/>
    <lineage>
        <taxon>Eukaryota</taxon>
        <taxon>Fungi</taxon>
        <taxon>Dikarya</taxon>
        <taxon>Basidiomycota</taxon>
        <taxon>Agaricomycotina</taxon>
        <taxon>Agaricomycetes</taxon>
        <taxon>Agaricomycetidae</taxon>
        <taxon>Agaricales</taxon>
        <taxon>Marasmiineae</taxon>
        <taxon>Omphalotaceae</taxon>
        <taxon>Rhodocollybia</taxon>
    </lineage>
</organism>
<keyword evidence="2" id="KW-1185">Reference proteome</keyword>
<protein>
    <submittedName>
        <fullName evidence="1">Uncharacterized protein</fullName>
    </submittedName>
</protein>
<proteinExistence type="predicted"/>
<evidence type="ECO:0000313" key="2">
    <source>
        <dbReference type="Proteomes" id="UP000772434"/>
    </source>
</evidence>
<comment type="caution">
    <text evidence="1">The sequence shown here is derived from an EMBL/GenBank/DDBJ whole genome shotgun (WGS) entry which is preliminary data.</text>
</comment>
<sequence length="52" mass="6040">MSNLTPICLFLSNCEPTEPYFWNIQPYRHQISTRTLIPSPIVMGLHPIQRKG</sequence>